<dbReference type="Gene3D" id="1.20.5.1700">
    <property type="match status" value="1"/>
</dbReference>
<accession>A0AA38M0I7</accession>
<evidence type="ECO:0000256" key="7">
    <source>
        <dbReference type="SAM" id="Coils"/>
    </source>
</evidence>
<comment type="subcellular location">
    <subcellularLocation>
        <location evidence="1">Cytoplasm</location>
        <location evidence="1">Cytoskeleton</location>
    </subcellularLocation>
</comment>
<reference evidence="9" key="1">
    <citation type="journal article" date="2023" name="G3 (Bethesda)">
        <title>Whole genome assemblies of Zophobas morio and Tenebrio molitor.</title>
        <authorList>
            <person name="Kaur S."/>
            <person name="Stinson S.A."/>
            <person name="diCenzo G.C."/>
        </authorList>
    </citation>
    <scope>NUCLEOTIDE SEQUENCE</scope>
    <source>
        <strain evidence="9">QUZm001</strain>
    </source>
</reference>
<dbReference type="PANTHER" id="PTHR13924">
    <property type="entry name" value="TRANSFORMING ACIDIC COILED-COIL CONTAINING PROTEIN 1/2"/>
    <property type="match status" value="1"/>
</dbReference>
<keyword evidence="5 7" id="KW-0175">Coiled coil</keyword>
<organism evidence="9 10">
    <name type="scientific">Zophobas morio</name>
    <dbReference type="NCBI Taxonomy" id="2755281"/>
    <lineage>
        <taxon>Eukaryota</taxon>
        <taxon>Metazoa</taxon>
        <taxon>Ecdysozoa</taxon>
        <taxon>Arthropoda</taxon>
        <taxon>Hexapoda</taxon>
        <taxon>Insecta</taxon>
        <taxon>Pterygota</taxon>
        <taxon>Neoptera</taxon>
        <taxon>Endopterygota</taxon>
        <taxon>Coleoptera</taxon>
        <taxon>Polyphaga</taxon>
        <taxon>Cucujiformia</taxon>
        <taxon>Tenebrionidae</taxon>
        <taxon>Zophobas</taxon>
    </lineage>
</organism>
<proteinExistence type="inferred from homology"/>
<dbReference type="InterPro" id="IPR039915">
    <property type="entry name" value="TACC"/>
</dbReference>
<evidence type="ECO:0000313" key="9">
    <source>
        <dbReference type="EMBL" id="KAJ3639290.1"/>
    </source>
</evidence>
<comment type="caution">
    <text evidence="9">The sequence shown here is derived from an EMBL/GenBank/DDBJ whole genome shotgun (WGS) entry which is preliminary data.</text>
</comment>
<feature type="coiled-coil region" evidence="7">
    <location>
        <begin position="171"/>
        <end position="262"/>
    </location>
</feature>
<dbReference type="PANTHER" id="PTHR13924:SF10">
    <property type="entry name" value="TRANSFORMING ACIDIC COILED-COIL PROTEIN, ISOFORM K"/>
    <property type="match status" value="1"/>
</dbReference>
<evidence type="ECO:0000313" key="10">
    <source>
        <dbReference type="Proteomes" id="UP001168821"/>
    </source>
</evidence>
<keyword evidence="10" id="KW-1185">Reference proteome</keyword>
<comment type="similarity">
    <text evidence="2">Belongs to the TACC family.</text>
</comment>
<dbReference type="GO" id="GO:0005737">
    <property type="term" value="C:cytoplasm"/>
    <property type="evidence" value="ECO:0007669"/>
    <property type="project" value="TreeGrafter"/>
</dbReference>
<evidence type="ECO:0000256" key="2">
    <source>
        <dbReference type="ARBA" id="ARBA00009423"/>
    </source>
</evidence>
<evidence type="ECO:0000256" key="6">
    <source>
        <dbReference type="ARBA" id="ARBA00023212"/>
    </source>
</evidence>
<evidence type="ECO:0000256" key="5">
    <source>
        <dbReference type="ARBA" id="ARBA00023054"/>
    </source>
</evidence>
<dbReference type="GO" id="GO:0007052">
    <property type="term" value="P:mitotic spindle organization"/>
    <property type="evidence" value="ECO:0007669"/>
    <property type="project" value="InterPro"/>
</dbReference>
<dbReference type="AlphaFoldDB" id="A0AA38M0I7"/>
<gene>
    <name evidence="9" type="ORF">Zmor_002655</name>
</gene>
<feature type="domain" description="Transforming acidic coiled-coil-containing protein C-terminal" evidence="8">
    <location>
        <begin position="88"/>
        <end position="266"/>
    </location>
</feature>
<name>A0AA38M0I7_9CUCU</name>
<evidence type="ECO:0000256" key="3">
    <source>
        <dbReference type="ARBA" id="ARBA00022490"/>
    </source>
</evidence>
<keyword evidence="3" id="KW-0963">Cytoplasm</keyword>
<keyword evidence="4" id="KW-0597">Phosphoprotein</keyword>
<evidence type="ECO:0000256" key="1">
    <source>
        <dbReference type="ARBA" id="ARBA00004245"/>
    </source>
</evidence>
<dbReference type="EMBL" id="JALNTZ010000010">
    <property type="protein sequence ID" value="KAJ3639290.1"/>
    <property type="molecule type" value="Genomic_DNA"/>
</dbReference>
<dbReference type="Proteomes" id="UP001168821">
    <property type="component" value="Unassembled WGS sequence"/>
</dbReference>
<sequence>MATMENNIILDSGEKLSQQQEISDLRLQLNASQQTIATLELKIRQKEEIILKTQADLSKQTEVLKIENKKLKDQLRETSKIIENSSTTELQDAVKVAEEKATKAMNDLHDRIEKEHKMNQILEEYERTIVAHTTEYKKLSDLHETVKGNLATLEIAFHDVIQKYERAKGVIEGFKANEEVFKDNIEAMEKNLKMEAQRYESLKAHASKQIEKANKENTFLKSQFEALEVKQNAIIKRLEIKTAALENALEQKTKECAELAALCDEVTGKKV</sequence>
<evidence type="ECO:0000259" key="8">
    <source>
        <dbReference type="Pfam" id="PF05010"/>
    </source>
</evidence>
<evidence type="ECO:0000256" key="4">
    <source>
        <dbReference type="ARBA" id="ARBA00022553"/>
    </source>
</evidence>
<protein>
    <recommendedName>
        <fullName evidence="8">Transforming acidic coiled-coil-containing protein C-terminal domain-containing protein</fullName>
    </recommendedName>
</protein>
<dbReference type="InterPro" id="IPR007707">
    <property type="entry name" value="TACC_C"/>
</dbReference>
<dbReference type="GO" id="GO:0005856">
    <property type="term" value="C:cytoskeleton"/>
    <property type="evidence" value="ECO:0007669"/>
    <property type="project" value="UniProtKB-SubCell"/>
</dbReference>
<keyword evidence="6" id="KW-0206">Cytoskeleton</keyword>
<feature type="coiled-coil region" evidence="7">
    <location>
        <begin position="22"/>
        <end position="74"/>
    </location>
</feature>
<dbReference type="Pfam" id="PF05010">
    <property type="entry name" value="TACC_C"/>
    <property type="match status" value="1"/>
</dbReference>